<feature type="transmembrane region" description="Helical" evidence="1">
    <location>
        <begin position="261"/>
        <end position="280"/>
    </location>
</feature>
<keyword evidence="1" id="KW-0472">Membrane</keyword>
<protein>
    <recommendedName>
        <fullName evidence="4">Glycosyltransferase RgtA/B/C/D-like domain-containing protein</fullName>
    </recommendedName>
</protein>
<dbReference type="eggNOG" id="COG4993">
    <property type="taxonomic scope" value="Bacteria"/>
</dbReference>
<keyword evidence="1" id="KW-1133">Transmembrane helix</keyword>
<organism evidence="2 3">
    <name type="scientific">Sphingomonas sanxanigenens DSM 19645 = NX02</name>
    <dbReference type="NCBI Taxonomy" id="1123269"/>
    <lineage>
        <taxon>Bacteria</taxon>
        <taxon>Pseudomonadati</taxon>
        <taxon>Pseudomonadota</taxon>
        <taxon>Alphaproteobacteria</taxon>
        <taxon>Sphingomonadales</taxon>
        <taxon>Sphingomonadaceae</taxon>
        <taxon>Sphingomonas</taxon>
    </lineage>
</organism>
<dbReference type="HOGENOM" id="CLU_026851_0_0_5"/>
<evidence type="ECO:0008006" key="4">
    <source>
        <dbReference type="Google" id="ProtNLM"/>
    </source>
</evidence>
<feature type="transmembrane region" description="Helical" evidence="1">
    <location>
        <begin position="316"/>
        <end position="334"/>
    </location>
</feature>
<accession>W0AII6</accession>
<feature type="transmembrane region" description="Helical" evidence="1">
    <location>
        <begin position="292"/>
        <end position="310"/>
    </location>
</feature>
<dbReference type="RefSeq" id="WP_025294221.1">
    <property type="nucleotide sequence ID" value="NZ_CP006644.1"/>
</dbReference>
<dbReference type="AlphaFoldDB" id="W0AII6"/>
<dbReference type="PATRIC" id="fig|1123269.5.peg.4371"/>
<name>W0AII6_9SPHN</name>
<gene>
    <name evidence="2" type="ORF">NX02_22360</name>
</gene>
<sequence>MRSEDSNTPWWERRTTMVLLTLIAFVPLLWPDIPPMVDLPGHMGRYRIQLDLATSPFLKQWYSFDWALIGNLGVDLLIEPLHWLGLGLEPSVKLIVMTIPPLTVAGFLLVAREVHGRVPPTAMFALPLAFNFPFIFGFVNFALSMALAFIAFGLWLRMARTGHLRLRAIVFVPISCAVWVTHAFGWGTLGVLAFSAELIRALDRGDRFVRACFRAGINCLPLTPPMVLMLVWRGQDPTAQTGDWFNWQAKISWFAMVLRDRWLICDMLSLAVLIIVMLEALRDKRLTFSRNLAISALFLLAVFIILPRIVFGSAYADMRLAPFMVAVALIAIRPRPETDLRFRRSVAVVAALFMVLRLGANTASFWLFDRAYDRELAALDHVPRGARMMSYVGKDCVTPWMMHRFEHMPGLAIVRREAFSNDQWVAAGAQLVRTHFPTGWRYSRDPSQIVTGPRCRGEVWWPLNRSLAHLPRERFDYVWLIAPRRHDPRLMEGMTEIWRQGSSSLWRIDSRAAPAAAADYPIPPRIIRVR</sequence>
<feature type="transmembrane region" description="Helical" evidence="1">
    <location>
        <begin position="90"/>
        <end position="110"/>
    </location>
</feature>
<dbReference type="KEGG" id="ssan:NX02_22360"/>
<keyword evidence="1" id="KW-0812">Transmembrane</keyword>
<evidence type="ECO:0000313" key="3">
    <source>
        <dbReference type="Proteomes" id="UP000018851"/>
    </source>
</evidence>
<feature type="transmembrane region" description="Helical" evidence="1">
    <location>
        <begin position="346"/>
        <end position="368"/>
    </location>
</feature>
<dbReference type="EMBL" id="CP006644">
    <property type="protein sequence ID" value="AHE56093.1"/>
    <property type="molecule type" value="Genomic_DNA"/>
</dbReference>
<dbReference type="STRING" id="1123269.NX02_22360"/>
<feature type="transmembrane region" description="Helical" evidence="1">
    <location>
        <begin position="168"/>
        <end position="194"/>
    </location>
</feature>
<feature type="transmembrane region" description="Helical" evidence="1">
    <location>
        <begin position="130"/>
        <end position="156"/>
    </location>
</feature>
<evidence type="ECO:0000313" key="2">
    <source>
        <dbReference type="EMBL" id="AHE56093.1"/>
    </source>
</evidence>
<reference evidence="2 3" key="1">
    <citation type="submission" date="2013-07" db="EMBL/GenBank/DDBJ databases">
        <title>Completed genome of Sphingomonas sanxanigenens NX02.</title>
        <authorList>
            <person name="Ma T."/>
            <person name="Huang H."/>
            <person name="Wu M."/>
            <person name="Li X."/>
            <person name="Li G."/>
        </authorList>
    </citation>
    <scope>NUCLEOTIDE SEQUENCE [LARGE SCALE GENOMIC DNA]</scope>
    <source>
        <strain evidence="2 3">NX02</strain>
    </source>
</reference>
<keyword evidence="3" id="KW-1185">Reference proteome</keyword>
<evidence type="ECO:0000256" key="1">
    <source>
        <dbReference type="SAM" id="Phobius"/>
    </source>
</evidence>
<dbReference type="Proteomes" id="UP000018851">
    <property type="component" value="Chromosome"/>
</dbReference>
<proteinExistence type="predicted"/>